<dbReference type="RefSeq" id="WP_110301316.1">
    <property type="nucleotide sequence ID" value="NZ_FMYT01000003.1"/>
</dbReference>
<keyword evidence="10 12" id="KW-0413">Isomerase</keyword>
<reference evidence="15 17" key="2">
    <citation type="submission" date="2018-04" db="EMBL/GenBank/DDBJ databases">
        <title>Subsurface microbial communities from deep shales in Ohio and West Virginia, USA.</title>
        <authorList>
            <person name="Wrighton K."/>
        </authorList>
    </citation>
    <scope>NUCLEOTIDE SEQUENCE [LARGE SCALE GENOMIC DNA]</scope>
    <source>
        <strain evidence="15 17">MSL28</strain>
    </source>
</reference>
<dbReference type="EMBL" id="QICM01000050">
    <property type="protein sequence ID" value="PXV60995.1"/>
    <property type="molecule type" value="Genomic_DNA"/>
</dbReference>
<evidence type="ECO:0000256" key="4">
    <source>
        <dbReference type="ARBA" id="ARBA00009667"/>
    </source>
</evidence>
<evidence type="ECO:0000256" key="7">
    <source>
        <dbReference type="ARBA" id="ARBA00022490"/>
    </source>
</evidence>
<evidence type="ECO:0000313" key="18">
    <source>
        <dbReference type="Proteomes" id="UP000324896"/>
    </source>
</evidence>
<gene>
    <name evidence="12" type="primary">hisA</name>
    <name evidence="15" type="ORF">C8C78_1504</name>
    <name evidence="16" type="ORF">SAMN04488597_103137</name>
</gene>
<evidence type="ECO:0000256" key="14">
    <source>
        <dbReference type="RuleBase" id="RU003658"/>
    </source>
</evidence>
<dbReference type="Proteomes" id="UP000324896">
    <property type="component" value="Unassembled WGS sequence"/>
</dbReference>
<feature type="active site" description="Proton donor" evidence="12">
    <location>
        <position position="130"/>
    </location>
</feature>
<dbReference type="EC" id="5.3.1.16" evidence="5 12"/>
<dbReference type="PANTHER" id="PTHR43090">
    <property type="entry name" value="1-(5-PHOSPHORIBOSYL)-5-[(5-PHOSPHORIBOSYLAMINO)METHYLIDENEAMINO] IMIDAZOLE-4-CARBOXAMIDE ISOMERASE"/>
    <property type="match status" value="1"/>
</dbReference>
<dbReference type="GO" id="GO:0003949">
    <property type="term" value="F:1-(5-phosphoribosyl)-5-[(5-phosphoribosylamino)methylideneamino]imidazole-4-carboxamide isomerase activity"/>
    <property type="evidence" value="ECO:0007669"/>
    <property type="project" value="UniProtKB-UniRule"/>
</dbReference>
<evidence type="ECO:0000256" key="5">
    <source>
        <dbReference type="ARBA" id="ARBA00012550"/>
    </source>
</evidence>
<dbReference type="AlphaFoldDB" id="A0A1G6JVU1"/>
<evidence type="ECO:0000256" key="8">
    <source>
        <dbReference type="ARBA" id="ARBA00022605"/>
    </source>
</evidence>
<evidence type="ECO:0000256" key="11">
    <source>
        <dbReference type="ARBA" id="ARBA00030547"/>
    </source>
</evidence>
<dbReference type="UniPathway" id="UPA00031">
    <property type="reaction ID" value="UER00009"/>
</dbReference>
<dbReference type="GO" id="GO:0000162">
    <property type="term" value="P:L-tryptophan biosynthetic process"/>
    <property type="evidence" value="ECO:0007669"/>
    <property type="project" value="TreeGrafter"/>
</dbReference>
<dbReference type="InterPro" id="IPR013785">
    <property type="entry name" value="Aldolase_TIM"/>
</dbReference>
<evidence type="ECO:0000256" key="10">
    <source>
        <dbReference type="ARBA" id="ARBA00023235"/>
    </source>
</evidence>
<dbReference type="HAMAP" id="MF_01014">
    <property type="entry name" value="HisA"/>
    <property type="match status" value="1"/>
</dbReference>
<evidence type="ECO:0000313" key="15">
    <source>
        <dbReference type="EMBL" id="PXV60995.1"/>
    </source>
</evidence>
<comment type="pathway">
    <text evidence="3 12 14">Amino-acid biosynthesis; L-histidine biosynthesis; L-histidine from 5-phospho-alpha-D-ribose 1-diphosphate: step 4/9.</text>
</comment>
<accession>A0A1G6JVU1</accession>
<protein>
    <recommendedName>
        <fullName evidence="6 12">1-(5-phosphoribosyl)-5-[(5-phosphoribosylamino)methylideneamino] imidazole-4-carboxamide isomerase</fullName>
        <ecNumber evidence="5 12">5.3.1.16</ecNumber>
    </recommendedName>
    <alternativeName>
        <fullName evidence="11 12">Phosphoribosylformimino-5-aminoimidazole carboxamide ribotide isomerase</fullName>
    </alternativeName>
</protein>
<dbReference type="Proteomes" id="UP000247389">
    <property type="component" value="Unassembled WGS sequence"/>
</dbReference>
<keyword evidence="9 12" id="KW-0368">Histidine biosynthesis</keyword>
<dbReference type="InterPro" id="IPR006063">
    <property type="entry name" value="HisA_bact_arch"/>
</dbReference>
<evidence type="ECO:0000256" key="1">
    <source>
        <dbReference type="ARBA" id="ARBA00000901"/>
    </source>
</evidence>
<keyword evidence="7 12" id="KW-0963">Cytoplasm</keyword>
<dbReference type="InterPro" id="IPR044524">
    <property type="entry name" value="Isoase_HisA-like"/>
</dbReference>
<feature type="active site" description="Proton acceptor" evidence="12">
    <location>
        <position position="8"/>
    </location>
</feature>
<evidence type="ECO:0000256" key="6">
    <source>
        <dbReference type="ARBA" id="ARBA00018464"/>
    </source>
</evidence>
<proteinExistence type="inferred from homology"/>
<sequence>MIVLPAIDLKSGEVVRLKQGDFERETVYSQDPLAVAEDFAAKGAEWLHLVDLDGAAVGESQNYAVIKKIAAATDLKIQTGGGIRKKEDVKRLLDIGVKRAIIGTLAVKDPELLAAMIRKFGAESILVSIDARDGKVATSGWLEASEKNMLDFAREMEALGVKYILYTDISRDGMLKGPDFTGLRKLKAETELKIIASGGISSNQDLYDLAAEDFYGAITGQAIYQSKVDLEEVLKKLGENNA</sequence>
<evidence type="ECO:0000313" key="17">
    <source>
        <dbReference type="Proteomes" id="UP000247389"/>
    </source>
</evidence>
<keyword evidence="8 12" id="KW-0028">Amino-acid biosynthesis</keyword>
<evidence type="ECO:0000256" key="3">
    <source>
        <dbReference type="ARBA" id="ARBA00005133"/>
    </source>
</evidence>
<comment type="similarity">
    <text evidence="4 12 13">Belongs to the HisA/HisF family.</text>
</comment>
<comment type="catalytic activity">
    <reaction evidence="1 12 14">
        <text>1-(5-phospho-beta-D-ribosyl)-5-[(5-phospho-beta-D-ribosylamino)methylideneamino]imidazole-4-carboxamide = 5-[(5-phospho-1-deoxy-D-ribulos-1-ylimino)methylamino]-1-(5-phospho-beta-D-ribosyl)imidazole-4-carboxamide</text>
        <dbReference type="Rhea" id="RHEA:15469"/>
        <dbReference type="ChEBI" id="CHEBI:58435"/>
        <dbReference type="ChEBI" id="CHEBI:58525"/>
        <dbReference type="EC" id="5.3.1.16"/>
    </reaction>
</comment>
<dbReference type="NCBIfam" id="TIGR00007">
    <property type="entry name" value="1-(5-phosphoribosyl)-5-[(5-phosphoribosylamino)methylideneamino]imidazole-4-carboxamide isomerase"/>
    <property type="match status" value="1"/>
</dbReference>
<dbReference type="FunFam" id="3.20.20.70:FF:000009">
    <property type="entry name" value="1-(5-phosphoribosyl)-5-[(5-phosphoribosylamino)methylideneamino] imidazole-4-carboxamide isomerase"/>
    <property type="match status" value="1"/>
</dbReference>
<evidence type="ECO:0000256" key="2">
    <source>
        <dbReference type="ARBA" id="ARBA00004496"/>
    </source>
</evidence>
<dbReference type="InterPro" id="IPR006062">
    <property type="entry name" value="His_biosynth"/>
</dbReference>
<dbReference type="InterPro" id="IPR011060">
    <property type="entry name" value="RibuloseP-bd_barrel"/>
</dbReference>
<dbReference type="Gene3D" id="3.20.20.70">
    <property type="entry name" value="Aldolase class I"/>
    <property type="match status" value="1"/>
</dbReference>
<evidence type="ECO:0000313" key="16">
    <source>
        <dbReference type="EMBL" id="SDC22525.1"/>
    </source>
</evidence>
<reference evidence="16 18" key="1">
    <citation type="submission" date="2016-10" db="EMBL/GenBank/DDBJ databases">
        <authorList>
            <person name="Varghese N."/>
            <person name="Submissions S."/>
        </authorList>
    </citation>
    <scope>NUCLEOTIDE SEQUENCE [LARGE SCALE GENOMIC DNA]</scope>
    <source>
        <strain evidence="16 18">WG10</strain>
    </source>
</reference>
<dbReference type="InterPro" id="IPR023016">
    <property type="entry name" value="HisA/PriA"/>
</dbReference>
<dbReference type="GO" id="GO:0000105">
    <property type="term" value="P:L-histidine biosynthetic process"/>
    <property type="evidence" value="ECO:0007669"/>
    <property type="project" value="UniProtKB-UniRule"/>
</dbReference>
<dbReference type="PANTHER" id="PTHR43090:SF2">
    <property type="entry name" value="1-(5-PHOSPHORIBOSYL)-5-[(5-PHOSPHORIBOSYLAMINO)METHYLIDENEAMINO] IMIDAZOLE-4-CARBOXAMIDE ISOMERASE"/>
    <property type="match status" value="1"/>
</dbReference>
<organism evidence="16 18">
    <name type="scientific">Halanaerobium congolense</name>
    <dbReference type="NCBI Taxonomy" id="54121"/>
    <lineage>
        <taxon>Bacteria</taxon>
        <taxon>Bacillati</taxon>
        <taxon>Bacillota</taxon>
        <taxon>Clostridia</taxon>
        <taxon>Halanaerobiales</taxon>
        <taxon>Halanaerobiaceae</taxon>
        <taxon>Halanaerobium</taxon>
    </lineage>
</organism>
<dbReference type="CDD" id="cd04732">
    <property type="entry name" value="HisA"/>
    <property type="match status" value="1"/>
</dbReference>
<evidence type="ECO:0000256" key="12">
    <source>
        <dbReference type="HAMAP-Rule" id="MF_01014"/>
    </source>
</evidence>
<comment type="subcellular location">
    <subcellularLocation>
        <location evidence="2 12 14">Cytoplasm</location>
    </subcellularLocation>
</comment>
<evidence type="ECO:0000256" key="13">
    <source>
        <dbReference type="RuleBase" id="RU003657"/>
    </source>
</evidence>
<dbReference type="SUPFAM" id="SSF51366">
    <property type="entry name" value="Ribulose-phoshate binding barrel"/>
    <property type="match status" value="1"/>
</dbReference>
<dbReference type="GO" id="GO:0005737">
    <property type="term" value="C:cytoplasm"/>
    <property type="evidence" value="ECO:0007669"/>
    <property type="project" value="UniProtKB-SubCell"/>
</dbReference>
<dbReference type="Pfam" id="PF00977">
    <property type="entry name" value="His_biosynth"/>
    <property type="match status" value="1"/>
</dbReference>
<name>A0A1G6JVU1_9FIRM</name>
<evidence type="ECO:0000256" key="9">
    <source>
        <dbReference type="ARBA" id="ARBA00023102"/>
    </source>
</evidence>
<dbReference type="EMBL" id="FMYT01000003">
    <property type="protein sequence ID" value="SDC22525.1"/>
    <property type="molecule type" value="Genomic_DNA"/>
</dbReference>